<evidence type="ECO:0000256" key="4">
    <source>
        <dbReference type="ARBA" id="ARBA00023163"/>
    </source>
</evidence>
<dbReference type="CDD" id="cd11455">
    <property type="entry name" value="bHLH_AtAIG1_like"/>
    <property type="match status" value="1"/>
</dbReference>
<dbReference type="Gene3D" id="4.10.280.10">
    <property type="entry name" value="Helix-loop-helix DNA-binding domain"/>
    <property type="match status" value="1"/>
</dbReference>
<dbReference type="SMART" id="SM00353">
    <property type="entry name" value="HLH"/>
    <property type="match status" value="1"/>
</dbReference>
<evidence type="ECO:0000259" key="7">
    <source>
        <dbReference type="PROSITE" id="PS50888"/>
    </source>
</evidence>
<evidence type="ECO:0000256" key="2">
    <source>
        <dbReference type="ARBA" id="ARBA00023015"/>
    </source>
</evidence>
<feature type="region of interest" description="Disordered" evidence="6">
    <location>
        <begin position="26"/>
        <end position="102"/>
    </location>
</feature>
<keyword evidence="4" id="KW-0804">Transcription</keyword>
<gene>
    <name evidence="8" type="ORF">Dsin_002921</name>
</gene>
<evidence type="ECO:0000313" key="8">
    <source>
        <dbReference type="EMBL" id="KAK3231040.1"/>
    </source>
</evidence>
<sequence length="375" mass="41745">MVLKQNNGCCREIFEKSLEQELLHLKTGRSKRKATASADCIHKKPKSNKPNAKEEEKSRIHRQDGEQKTTKPNNTSDEERSTSSCIGEEDTKNKTPKQNEKKKKMFPFQTHHGLGSWPNRQNGFVPAEPNWASLINGEDSITSSASKLEIKKSMEACKSHKEAERRRRQRINAHLSTLRTLLPNTTKTDKASLLAEVVHHVKELKRQAADVATKGGTSCSGSEPDYLPFPGEFDELTLAYCDRQERLVKATLCCEDRPGLNKDVNRAIGSVGARAVRAEMMTVGGRTKSVVVMEWAGGDKEMMGVLQSALKDVVENRASGSDLGRAVSGNKRVRVCELVNESDGHPTPALQSTVSTLYQIIQKKKLKKLNKEIKK</sequence>
<dbReference type="PANTHER" id="PTHR45844:SF16">
    <property type="entry name" value="TRANSCRIPTION FACTOR BHLH30-LIKE"/>
    <property type="match status" value="1"/>
</dbReference>
<dbReference type="AlphaFoldDB" id="A0AAE0ELP5"/>
<dbReference type="Proteomes" id="UP001281410">
    <property type="component" value="Unassembled WGS sequence"/>
</dbReference>
<dbReference type="Pfam" id="PF00010">
    <property type="entry name" value="HLH"/>
    <property type="match status" value="1"/>
</dbReference>
<accession>A0AAE0ELP5</accession>
<comment type="caution">
    <text evidence="8">The sequence shown here is derived from an EMBL/GenBank/DDBJ whole genome shotgun (WGS) entry which is preliminary data.</text>
</comment>
<evidence type="ECO:0000313" key="9">
    <source>
        <dbReference type="Proteomes" id="UP001281410"/>
    </source>
</evidence>
<dbReference type="PANTHER" id="PTHR45844">
    <property type="entry name" value="TRANSCRIPTION FACTOR BHLH30"/>
    <property type="match status" value="1"/>
</dbReference>
<comment type="subcellular location">
    <subcellularLocation>
        <location evidence="1">Nucleus</location>
    </subcellularLocation>
</comment>
<dbReference type="GO" id="GO:0003700">
    <property type="term" value="F:DNA-binding transcription factor activity"/>
    <property type="evidence" value="ECO:0007669"/>
    <property type="project" value="InterPro"/>
</dbReference>
<evidence type="ECO:0000256" key="6">
    <source>
        <dbReference type="SAM" id="MobiDB-lite"/>
    </source>
</evidence>
<feature type="compositionally biased region" description="Basic and acidic residues" evidence="6">
    <location>
        <begin position="89"/>
        <end position="99"/>
    </location>
</feature>
<evidence type="ECO:0000256" key="5">
    <source>
        <dbReference type="ARBA" id="ARBA00023242"/>
    </source>
</evidence>
<name>A0AAE0ELP5_9ROSI</name>
<proteinExistence type="predicted"/>
<protein>
    <recommendedName>
        <fullName evidence="7">BHLH domain-containing protein</fullName>
    </recommendedName>
</protein>
<dbReference type="PROSITE" id="PS50888">
    <property type="entry name" value="BHLH"/>
    <property type="match status" value="1"/>
</dbReference>
<dbReference type="InterPro" id="IPR011598">
    <property type="entry name" value="bHLH_dom"/>
</dbReference>
<dbReference type="GO" id="GO:0005634">
    <property type="term" value="C:nucleus"/>
    <property type="evidence" value="ECO:0007669"/>
    <property type="project" value="UniProtKB-SubCell"/>
</dbReference>
<evidence type="ECO:0000256" key="3">
    <source>
        <dbReference type="ARBA" id="ARBA00023125"/>
    </source>
</evidence>
<keyword evidence="3" id="KW-0238">DNA-binding</keyword>
<dbReference type="InterPro" id="IPR045847">
    <property type="entry name" value="AIG1-like"/>
</dbReference>
<dbReference type="SUPFAM" id="SSF47459">
    <property type="entry name" value="HLH, helix-loop-helix DNA-binding domain"/>
    <property type="match status" value="1"/>
</dbReference>
<dbReference type="GO" id="GO:0046983">
    <property type="term" value="F:protein dimerization activity"/>
    <property type="evidence" value="ECO:0007669"/>
    <property type="project" value="InterPro"/>
</dbReference>
<keyword evidence="2" id="KW-0805">Transcription regulation</keyword>
<dbReference type="GO" id="GO:0003677">
    <property type="term" value="F:DNA binding"/>
    <property type="evidence" value="ECO:0007669"/>
    <property type="project" value="UniProtKB-KW"/>
</dbReference>
<keyword evidence="5" id="KW-0539">Nucleus</keyword>
<reference evidence="8" key="1">
    <citation type="journal article" date="2023" name="Plant J.">
        <title>Genome sequences and population genomics provide insights into the demographic history, inbreeding, and mutation load of two 'living fossil' tree species of Dipteronia.</title>
        <authorList>
            <person name="Feng Y."/>
            <person name="Comes H.P."/>
            <person name="Chen J."/>
            <person name="Zhu S."/>
            <person name="Lu R."/>
            <person name="Zhang X."/>
            <person name="Li P."/>
            <person name="Qiu J."/>
            <person name="Olsen K.M."/>
            <person name="Qiu Y."/>
        </authorList>
    </citation>
    <scope>NUCLEOTIDE SEQUENCE</scope>
    <source>
        <strain evidence="8">NBL</strain>
    </source>
</reference>
<organism evidence="8 9">
    <name type="scientific">Dipteronia sinensis</name>
    <dbReference type="NCBI Taxonomy" id="43782"/>
    <lineage>
        <taxon>Eukaryota</taxon>
        <taxon>Viridiplantae</taxon>
        <taxon>Streptophyta</taxon>
        <taxon>Embryophyta</taxon>
        <taxon>Tracheophyta</taxon>
        <taxon>Spermatophyta</taxon>
        <taxon>Magnoliopsida</taxon>
        <taxon>eudicotyledons</taxon>
        <taxon>Gunneridae</taxon>
        <taxon>Pentapetalae</taxon>
        <taxon>rosids</taxon>
        <taxon>malvids</taxon>
        <taxon>Sapindales</taxon>
        <taxon>Sapindaceae</taxon>
        <taxon>Hippocastanoideae</taxon>
        <taxon>Acereae</taxon>
        <taxon>Dipteronia</taxon>
    </lineage>
</organism>
<keyword evidence="9" id="KW-1185">Reference proteome</keyword>
<feature type="compositionally biased region" description="Basic and acidic residues" evidence="6">
    <location>
        <begin position="51"/>
        <end position="69"/>
    </location>
</feature>
<evidence type="ECO:0000256" key="1">
    <source>
        <dbReference type="ARBA" id="ARBA00004123"/>
    </source>
</evidence>
<dbReference type="EMBL" id="JANJYJ010000001">
    <property type="protein sequence ID" value="KAK3231040.1"/>
    <property type="molecule type" value="Genomic_DNA"/>
</dbReference>
<feature type="domain" description="BHLH" evidence="7">
    <location>
        <begin position="155"/>
        <end position="204"/>
    </location>
</feature>
<dbReference type="InterPro" id="IPR036638">
    <property type="entry name" value="HLH_DNA-bd_sf"/>
</dbReference>